<reference evidence="2 3" key="2">
    <citation type="submission" date="2020-08" db="EMBL/GenBank/DDBJ databases">
        <authorList>
            <person name="Partida-Martinez L."/>
            <person name="Huntemann M."/>
            <person name="Clum A."/>
            <person name="Wang J."/>
            <person name="Palaniappan K."/>
            <person name="Ritter S."/>
            <person name="Chen I.-M."/>
            <person name="Stamatis D."/>
            <person name="Reddy T."/>
            <person name="O'Malley R."/>
            <person name="Daum C."/>
            <person name="Shapiro N."/>
            <person name="Ivanova N."/>
            <person name="Kyrpides N."/>
            <person name="Woyke T."/>
        </authorList>
    </citation>
    <scope>NUCLEOTIDE SEQUENCE [LARGE SCALE GENOMIC DNA]</scope>
    <source>
        <strain evidence="2 3">AS2.23</strain>
    </source>
</reference>
<gene>
    <name evidence="2" type="ORF">FHR75_004494</name>
</gene>
<name>A0A7W4TR98_KINRA</name>
<evidence type="ECO:0000256" key="1">
    <source>
        <dbReference type="SAM" id="SignalP"/>
    </source>
</evidence>
<organism evidence="2 3">
    <name type="scientific">Kineococcus radiotolerans</name>
    <dbReference type="NCBI Taxonomy" id="131568"/>
    <lineage>
        <taxon>Bacteria</taxon>
        <taxon>Bacillati</taxon>
        <taxon>Actinomycetota</taxon>
        <taxon>Actinomycetes</taxon>
        <taxon>Kineosporiales</taxon>
        <taxon>Kineosporiaceae</taxon>
        <taxon>Kineococcus</taxon>
    </lineage>
</organism>
<dbReference type="RefSeq" id="WP_183393251.1">
    <property type="nucleotide sequence ID" value="NZ_JACHVY010000013.1"/>
</dbReference>
<sequence>MRITAAATAAAAGLLVLPVAACGSGVATQNDLALMDQKGAKPGHHVSGPLLVSAPTDPDGASLTAMVSGVVENNGDCITVGGIPVLWPHASTWDATAQTITVPYDKGAADDVVVRIGQHVEGGGGSWPLPEVNTVDYSEAAHELARSCLGPDGQITSLSPSTVHDVAPDLEPGGTPAVSSPQAIFSSGPILVLPQPNQAREQMLLRGVVGLLQGGDRSCLSLEGMPIVFEHGATWDEASSTARTVEGVTLTPGQYVEGGGSTAAWSSIDRSRFTGEAAELVDACVGQQGQVAFFHP</sequence>
<feature type="signal peptide" evidence="1">
    <location>
        <begin position="1"/>
        <end position="21"/>
    </location>
</feature>
<dbReference type="AlphaFoldDB" id="A0A7W4TR98"/>
<dbReference type="Proteomes" id="UP000533269">
    <property type="component" value="Unassembled WGS sequence"/>
</dbReference>
<keyword evidence="1" id="KW-0732">Signal</keyword>
<proteinExistence type="predicted"/>
<protein>
    <submittedName>
        <fullName evidence="2">Uncharacterized protein</fullName>
    </submittedName>
</protein>
<dbReference type="EMBL" id="JACHVY010000013">
    <property type="protein sequence ID" value="MBB2903651.1"/>
    <property type="molecule type" value="Genomic_DNA"/>
</dbReference>
<reference evidence="2 3" key="1">
    <citation type="submission" date="2020-08" db="EMBL/GenBank/DDBJ databases">
        <title>The Agave Microbiome: Exploring the role of microbial communities in plant adaptations to desert environments.</title>
        <authorList>
            <person name="Partida-Martinez L.P."/>
        </authorList>
    </citation>
    <scope>NUCLEOTIDE SEQUENCE [LARGE SCALE GENOMIC DNA]</scope>
    <source>
        <strain evidence="2 3">AS2.23</strain>
    </source>
</reference>
<evidence type="ECO:0000313" key="2">
    <source>
        <dbReference type="EMBL" id="MBB2903651.1"/>
    </source>
</evidence>
<evidence type="ECO:0000313" key="3">
    <source>
        <dbReference type="Proteomes" id="UP000533269"/>
    </source>
</evidence>
<feature type="chain" id="PRO_5038744497" evidence="1">
    <location>
        <begin position="22"/>
        <end position="296"/>
    </location>
</feature>
<accession>A0A7W4TR98</accession>
<comment type="caution">
    <text evidence="2">The sequence shown here is derived from an EMBL/GenBank/DDBJ whole genome shotgun (WGS) entry which is preliminary data.</text>
</comment>